<accession>A0AAV5UQE2</accession>
<sequence>ILMTDNLSSFDENADRYFHGYRTTGRVHVTRAVMVSALICTVCHLIAILARGDVIFNLLALSLVQIAINEQGNRICLLVYLGICGLGVSVLGYLTFAQVVSTLLMATRGRSTEQILNSSIMCALLTVLVLIGIYVLKIFGNFYHYITM</sequence>
<dbReference type="EMBL" id="BTSY01000001">
    <property type="protein sequence ID" value="GMT08913.1"/>
    <property type="molecule type" value="Genomic_DNA"/>
</dbReference>
<evidence type="ECO:0008006" key="4">
    <source>
        <dbReference type="Google" id="ProtNLM"/>
    </source>
</evidence>
<proteinExistence type="predicted"/>
<evidence type="ECO:0000313" key="2">
    <source>
        <dbReference type="EMBL" id="GMT08913.1"/>
    </source>
</evidence>
<reference evidence="2" key="1">
    <citation type="submission" date="2023-10" db="EMBL/GenBank/DDBJ databases">
        <title>Genome assembly of Pristionchus species.</title>
        <authorList>
            <person name="Yoshida K."/>
            <person name="Sommer R.J."/>
        </authorList>
    </citation>
    <scope>NUCLEOTIDE SEQUENCE</scope>
    <source>
        <strain evidence="2">RS5133</strain>
    </source>
</reference>
<keyword evidence="1" id="KW-0472">Membrane</keyword>
<dbReference type="Proteomes" id="UP001432322">
    <property type="component" value="Unassembled WGS sequence"/>
</dbReference>
<keyword evidence="3" id="KW-1185">Reference proteome</keyword>
<keyword evidence="1" id="KW-1133">Transmembrane helix</keyword>
<gene>
    <name evidence="2" type="ORF">PFISCL1PPCAC_210</name>
</gene>
<protein>
    <recommendedName>
        <fullName evidence="4">G protein-coupled receptor</fullName>
    </recommendedName>
</protein>
<feature type="transmembrane region" description="Helical" evidence="1">
    <location>
        <begin position="32"/>
        <end position="63"/>
    </location>
</feature>
<feature type="non-terminal residue" evidence="2">
    <location>
        <position position="148"/>
    </location>
</feature>
<feature type="transmembrane region" description="Helical" evidence="1">
    <location>
        <begin position="75"/>
        <end position="95"/>
    </location>
</feature>
<keyword evidence="1" id="KW-0812">Transmembrane</keyword>
<name>A0AAV5UQE2_9BILA</name>
<dbReference type="AlphaFoldDB" id="A0AAV5UQE2"/>
<evidence type="ECO:0000256" key="1">
    <source>
        <dbReference type="SAM" id="Phobius"/>
    </source>
</evidence>
<evidence type="ECO:0000313" key="3">
    <source>
        <dbReference type="Proteomes" id="UP001432322"/>
    </source>
</evidence>
<feature type="transmembrane region" description="Helical" evidence="1">
    <location>
        <begin position="115"/>
        <end position="136"/>
    </location>
</feature>
<feature type="non-terminal residue" evidence="2">
    <location>
        <position position="1"/>
    </location>
</feature>
<organism evidence="2 3">
    <name type="scientific">Pristionchus fissidentatus</name>
    <dbReference type="NCBI Taxonomy" id="1538716"/>
    <lineage>
        <taxon>Eukaryota</taxon>
        <taxon>Metazoa</taxon>
        <taxon>Ecdysozoa</taxon>
        <taxon>Nematoda</taxon>
        <taxon>Chromadorea</taxon>
        <taxon>Rhabditida</taxon>
        <taxon>Rhabditina</taxon>
        <taxon>Diplogasteromorpha</taxon>
        <taxon>Diplogasteroidea</taxon>
        <taxon>Neodiplogasteridae</taxon>
        <taxon>Pristionchus</taxon>
    </lineage>
</organism>
<comment type="caution">
    <text evidence="2">The sequence shown here is derived from an EMBL/GenBank/DDBJ whole genome shotgun (WGS) entry which is preliminary data.</text>
</comment>